<dbReference type="Proteomes" id="UP000027222">
    <property type="component" value="Unassembled WGS sequence"/>
</dbReference>
<feature type="non-terminal residue" evidence="1">
    <location>
        <position position="1"/>
    </location>
</feature>
<evidence type="ECO:0008006" key="3">
    <source>
        <dbReference type="Google" id="ProtNLM"/>
    </source>
</evidence>
<evidence type="ECO:0000313" key="1">
    <source>
        <dbReference type="EMBL" id="KDR65298.1"/>
    </source>
</evidence>
<dbReference type="SUPFAM" id="SSF51197">
    <property type="entry name" value="Clavaminate synthase-like"/>
    <property type="match status" value="1"/>
</dbReference>
<dbReference type="STRING" id="685588.A0A067SEU3"/>
<keyword evidence="2" id="KW-1185">Reference proteome</keyword>
<dbReference type="HOGENOM" id="CLU_018192_2_0_1"/>
<organism evidence="1 2">
    <name type="scientific">Galerina marginata (strain CBS 339.88)</name>
    <dbReference type="NCBI Taxonomy" id="685588"/>
    <lineage>
        <taxon>Eukaryota</taxon>
        <taxon>Fungi</taxon>
        <taxon>Dikarya</taxon>
        <taxon>Basidiomycota</taxon>
        <taxon>Agaricomycotina</taxon>
        <taxon>Agaricomycetes</taxon>
        <taxon>Agaricomycetidae</taxon>
        <taxon>Agaricales</taxon>
        <taxon>Agaricineae</taxon>
        <taxon>Strophariaceae</taxon>
        <taxon>Galerina</taxon>
    </lineage>
</organism>
<dbReference type="OrthoDB" id="3270451at2759"/>
<dbReference type="EMBL" id="KL142459">
    <property type="protein sequence ID" value="KDR65298.1"/>
    <property type="molecule type" value="Genomic_DNA"/>
</dbReference>
<protein>
    <recommendedName>
        <fullName evidence="3">JmjC domain-containing protein</fullName>
    </recommendedName>
</protein>
<sequence length="475" mass="53246">VVVADFSVINKKTCVPSVVTGYVNDLLENASSTGKILNGLDFPMWTSNRQLNDYETDTVAWDSTRGTHRFNLNTPFPIEDCEWGIAGLMHSLTFPHIDCDGFGTRYGPKVGRKLWAFLRPRDSKSLSSINFFIDQKGFSLTGKPEEKMYDFEAVVLRPGDELRMQPNSPHWVYGIDHVIAQGGHYFSWPLMQETLQGIIHAFVLNSFLTNTQHFPSRRLLRTIMLFYHAGLIEGIIPEDDSARLHLPNVETMEGVLNVICLAVLVILGNVLDFRTYSAPNQGEHDKATPAQAKLMKDGDINNIPNNERVVACYARGVALRILNWLRSCTTFTGPPDGIADDLISLFFVQILASLSEYKHSAEAAKLGGAPHCTSHLLDRQIENIVEVDPALKAAWTDKSRVPSHSLALQNKEAYNVQWLRGWEPSWRAPCGDFALLGKTPFDIKYLQATKQRIFSENPNVIVGDVQPPRKKLKVA</sequence>
<proteinExistence type="predicted"/>
<reference evidence="2" key="1">
    <citation type="journal article" date="2014" name="Proc. Natl. Acad. Sci. U.S.A.">
        <title>Extensive sampling of basidiomycete genomes demonstrates inadequacy of the white-rot/brown-rot paradigm for wood decay fungi.</title>
        <authorList>
            <person name="Riley R."/>
            <person name="Salamov A.A."/>
            <person name="Brown D.W."/>
            <person name="Nagy L.G."/>
            <person name="Floudas D."/>
            <person name="Held B.W."/>
            <person name="Levasseur A."/>
            <person name="Lombard V."/>
            <person name="Morin E."/>
            <person name="Otillar R."/>
            <person name="Lindquist E.A."/>
            <person name="Sun H."/>
            <person name="LaButti K.M."/>
            <person name="Schmutz J."/>
            <person name="Jabbour D."/>
            <person name="Luo H."/>
            <person name="Baker S.E."/>
            <person name="Pisabarro A.G."/>
            <person name="Walton J.D."/>
            <person name="Blanchette R.A."/>
            <person name="Henrissat B."/>
            <person name="Martin F."/>
            <person name="Cullen D."/>
            <person name="Hibbett D.S."/>
            <person name="Grigoriev I.V."/>
        </authorList>
    </citation>
    <scope>NUCLEOTIDE SEQUENCE [LARGE SCALE GENOMIC DNA]</scope>
    <source>
        <strain evidence="2">CBS 339.88</strain>
    </source>
</reference>
<dbReference type="AlphaFoldDB" id="A0A067SEU3"/>
<gene>
    <name evidence="1" type="ORF">GALMADRAFT_82023</name>
</gene>
<evidence type="ECO:0000313" key="2">
    <source>
        <dbReference type="Proteomes" id="UP000027222"/>
    </source>
</evidence>
<accession>A0A067SEU3</accession>
<name>A0A067SEU3_GALM3</name>